<gene>
    <name evidence="12" type="ORF">AU255_10040</name>
</gene>
<dbReference type="InterPro" id="IPR044492">
    <property type="entry name" value="P_typ_ATPase_HD_dom"/>
</dbReference>
<dbReference type="PROSITE" id="PS01047">
    <property type="entry name" value="HMA_1"/>
    <property type="match status" value="1"/>
</dbReference>
<feature type="transmembrane region" description="Helical" evidence="10">
    <location>
        <begin position="254"/>
        <end position="276"/>
    </location>
</feature>
<comment type="similarity">
    <text evidence="2 10">Belongs to the cation transport ATPase (P-type) (TC 3.A.3) family. Type IB subfamily.</text>
</comment>
<protein>
    <submittedName>
        <fullName evidence="12">ATPase P</fullName>
    </submittedName>
</protein>
<dbReference type="CDD" id="cd00371">
    <property type="entry name" value="HMA"/>
    <property type="match status" value="1"/>
</dbReference>
<organism evidence="12 13">
    <name type="scientific">Methyloprofundus sedimenti</name>
    <dbReference type="NCBI Taxonomy" id="1420851"/>
    <lineage>
        <taxon>Bacteria</taxon>
        <taxon>Pseudomonadati</taxon>
        <taxon>Pseudomonadota</taxon>
        <taxon>Gammaproteobacteria</taxon>
        <taxon>Methylococcales</taxon>
        <taxon>Methylococcaceae</taxon>
        <taxon>Methyloprofundus</taxon>
    </lineage>
</organism>
<comment type="subcellular location">
    <subcellularLocation>
        <location evidence="10">Cell membrane</location>
    </subcellularLocation>
    <subcellularLocation>
        <location evidence="1">Endomembrane system</location>
        <topology evidence="1">Multi-pass membrane protein</topology>
    </subcellularLocation>
</comment>
<dbReference type="SUPFAM" id="SSF55008">
    <property type="entry name" value="HMA, heavy metal-associated domain"/>
    <property type="match status" value="1"/>
</dbReference>
<dbReference type="Pfam" id="PF00702">
    <property type="entry name" value="Hydrolase"/>
    <property type="match status" value="1"/>
</dbReference>
<dbReference type="Gene3D" id="3.40.1110.10">
    <property type="entry name" value="Calcium-transporting ATPase, cytoplasmic domain N"/>
    <property type="match status" value="1"/>
</dbReference>
<accession>A0A1V8MA28</accession>
<proteinExistence type="inferred from homology"/>
<evidence type="ECO:0000313" key="12">
    <source>
        <dbReference type="EMBL" id="OQK18153.1"/>
    </source>
</evidence>
<evidence type="ECO:0000256" key="8">
    <source>
        <dbReference type="ARBA" id="ARBA00022989"/>
    </source>
</evidence>
<dbReference type="PROSITE" id="PS50846">
    <property type="entry name" value="HMA_2"/>
    <property type="match status" value="1"/>
</dbReference>
<dbReference type="SFLD" id="SFLDS00003">
    <property type="entry name" value="Haloacid_Dehalogenase"/>
    <property type="match status" value="1"/>
</dbReference>
<dbReference type="GO" id="GO:0016887">
    <property type="term" value="F:ATP hydrolysis activity"/>
    <property type="evidence" value="ECO:0007669"/>
    <property type="project" value="InterPro"/>
</dbReference>
<dbReference type="SUPFAM" id="SSF81653">
    <property type="entry name" value="Calcium ATPase, transduction domain A"/>
    <property type="match status" value="1"/>
</dbReference>
<evidence type="ECO:0000313" key="13">
    <source>
        <dbReference type="Proteomes" id="UP000191980"/>
    </source>
</evidence>
<dbReference type="SFLD" id="SFLDG00002">
    <property type="entry name" value="C1.7:_P-type_atpase_like"/>
    <property type="match status" value="1"/>
</dbReference>
<comment type="caution">
    <text evidence="12">The sequence shown here is derived from an EMBL/GenBank/DDBJ whole genome shotgun (WGS) entry which is preliminary data.</text>
</comment>
<keyword evidence="13" id="KW-1185">Reference proteome</keyword>
<dbReference type="PANTHER" id="PTHR43520">
    <property type="entry name" value="ATP7, ISOFORM B"/>
    <property type="match status" value="1"/>
</dbReference>
<feature type="domain" description="HMA" evidence="11">
    <location>
        <begin position="109"/>
        <end position="172"/>
    </location>
</feature>
<dbReference type="InterPro" id="IPR036412">
    <property type="entry name" value="HAD-like_sf"/>
</dbReference>
<keyword evidence="6 10" id="KW-0067">ATP-binding</keyword>
<dbReference type="NCBIfam" id="TIGR01511">
    <property type="entry name" value="ATPase-IB1_Cu"/>
    <property type="match status" value="1"/>
</dbReference>
<dbReference type="InterPro" id="IPR027256">
    <property type="entry name" value="P-typ_ATPase_IB"/>
</dbReference>
<sequence length="821" mass="89446">MNMSKTQEFSHFIIKHQLQRRIRIIVPSLFRDKERATILQIVLLKRAAIEEVSCVWQINSLTIYFDPEQLPKENLFKLLETVLANFSKKPHASISKFSAHHKHPDGPKQDVVFGIGGMSCASCALFLEMVLSRNLNNQHVSINYISETGNVSGYLTKEEIFKIVHDSGYQAYSIDTLAERKLLLKFSHNHLLSTKKRLLIITLLDVPVLLASLFFKTSKRMRLIQALFSFPVVFLGGGGEIFKKSWIQAKQGTLNMDTLVAIGAGSAYMVSIPALFNVRKHAYFEAATAIIGFVQVGRYLEELAKSKMVHDVEELVNMQPQNATLLEGRIESIISIDKIAIDNVLLIRPGERIPVDGIVLSGLSSVDESMVTGANAPCIKEKGHKLFDGSINGSGVLRMQATAIGKDTVLAGLVHMIDQTQSSKLQIQKTVDIISSHLTPAIMFLSVLTFGGWVIRGEAVAHAFANAISVLLISCPCALGLATPAATSVSSGQAAKRKIYIRNGNALEQMAVIDTIIFDKTGTLTEGHAKVVGYLNISDLQDDYLLQLAASVEFNSEHLLGKAVVEYVRSLDLPLFQATKFHSIPDQGVRAEVNGHGIMLGNESWLQQQKIDMSVVQDTAANWAKQGNNLIYLVVDNKLAALLSLTDQIRKGARQLMIDLHKQGIETLMLTGDTKASAQVVADLAGIESVTANASPARKIQFIRDLQTRGRVVAMVGDGINDAPALAAANVSLVVGNATGIAIETADYILVDSDISKVAEVLDLSKQTLTVVQQNLFWAFAYNAIAIPVAMTGKLSPMISSAAMALSSVSVIANSLRLNKK</sequence>
<evidence type="ECO:0000256" key="2">
    <source>
        <dbReference type="ARBA" id="ARBA00006024"/>
    </source>
</evidence>
<dbReference type="OrthoDB" id="9814270at2"/>
<feature type="transmembrane region" description="Helical" evidence="10">
    <location>
        <begin position="775"/>
        <end position="792"/>
    </location>
</feature>
<dbReference type="InterPro" id="IPR001757">
    <property type="entry name" value="P_typ_ATPase"/>
</dbReference>
<dbReference type="SUPFAM" id="SSF81665">
    <property type="entry name" value="Calcium ATPase, transmembrane domain M"/>
    <property type="match status" value="1"/>
</dbReference>
<dbReference type="CDD" id="cd02094">
    <property type="entry name" value="P-type_ATPase_Cu-like"/>
    <property type="match status" value="1"/>
</dbReference>
<dbReference type="InterPro" id="IPR008250">
    <property type="entry name" value="ATPase_P-typ_transduc_dom_A_sf"/>
</dbReference>
<dbReference type="EMBL" id="LPUF01000001">
    <property type="protein sequence ID" value="OQK18153.1"/>
    <property type="molecule type" value="Genomic_DNA"/>
</dbReference>
<dbReference type="GO" id="GO:0005507">
    <property type="term" value="F:copper ion binding"/>
    <property type="evidence" value="ECO:0007669"/>
    <property type="project" value="TreeGrafter"/>
</dbReference>
<dbReference type="SUPFAM" id="SSF56784">
    <property type="entry name" value="HAD-like"/>
    <property type="match status" value="1"/>
</dbReference>
<evidence type="ECO:0000256" key="7">
    <source>
        <dbReference type="ARBA" id="ARBA00022967"/>
    </source>
</evidence>
<dbReference type="Proteomes" id="UP000191980">
    <property type="component" value="Unassembled WGS sequence"/>
</dbReference>
<evidence type="ECO:0000256" key="9">
    <source>
        <dbReference type="ARBA" id="ARBA00023136"/>
    </source>
</evidence>
<dbReference type="GO" id="GO:0012505">
    <property type="term" value="C:endomembrane system"/>
    <property type="evidence" value="ECO:0007669"/>
    <property type="project" value="UniProtKB-SubCell"/>
</dbReference>
<dbReference type="PRINTS" id="PR00943">
    <property type="entry name" value="CUATPASE"/>
</dbReference>
<reference evidence="12 13" key="1">
    <citation type="submission" date="2015-12" db="EMBL/GenBank/DDBJ databases">
        <authorList>
            <person name="Shamseldin A."/>
            <person name="Moawad H."/>
            <person name="Abd El-Rahim W.M."/>
            <person name="Sadowsky M.J."/>
        </authorList>
    </citation>
    <scope>NUCLEOTIDE SEQUENCE [LARGE SCALE GENOMIC DNA]</scope>
    <source>
        <strain evidence="12 13">WF1</strain>
    </source>
</reference>
<dbReference type="InterPro" id="IPR018303">
    <property type="entry name" value="ATPase_P-typ_P_site"/>
</dbReference>
<dbReference type="GO" id="GO:0055070">
    <property type="term" value="P:copper ion homeostasis"/>
    <property type="evidence" value="ECO:0007669"/>
    <property type="project" value="TreeGrafter"/>
</dbReference>
<dbReference type="Pfam" id="PF00122">
    <property type="entry name" value="E1-E2_ATPase"/>
    <property type="match status" value="1"/>
</dbReference>
<dbReference type="InterPro" id="IPR023299">
    <property type="entry name" value="ATPase_P-typ_cyto_dom_N"/>
</dbReference>
<dbReference type="Gene3D" id="3.40.50.1000">
    <property type="entry name" value="HAD superfamily/HAD-like"/>
    <property type="match status" value="1"/>
</dbReference>
<name>A0A1V8MA28_9GAMM</name>
<dbReference type="InterPro" id="IPR023214">
    <property type="entry name" value="HAD_sf"/>
</dbReference>
<dbReference type="AlphaFoldDB" id="A0A1V8MA28"/>
<keyword evidence="4 10" id="KW-0479">Metal-binding</keyword>
<dbReference type="GO" id="GO:0043682">
    <property type="term" value="F:P-type divalent copper transporter activity"/>
    <property type="evidence" value="ECO:0007669"/>
    <property type="project" value="TreeGrafter"/>
</dbReference>
<dbReference type="PROSITE" id="PS00154">
    <property type="entry name" value="ATPASE_E1_E2"/>
    <property type="match status" value="1"/>
</dbReference>
<feature type="transmembrane region" description="Helical" evidence="10">
    <location>
        <begin position="798"/>
        <end position="816"/>
    </location>
</feature>
<dbReference type="PANTHER" id="PTHR43520:SF8">
    <property type="entry name" value="P-TYPE CU(+) TRANSPORTER"/>
    <property type="match status" value="1"/>
</dbReference>
<dbReference type="SFLD" id="SFLDF00027">
    <property type="entry name" value="p-type_atpase"/>
    <property type="match status" value="1"/>
</dbReference>
<feature type="transmembrane region" description="Helical" evidence="10">
    <location>
        <begin position="467"/>
        <end position="489"/>
    </location>
</feature>
<feature type="transmembrane region" description="Helical" evidence="10">
    <location>
        <begin position="223"/>
        <end position="242"/>
    </location>
</feature>
<dbReference type="Gene3D" id="2.70.150.10">
    <property type="entry name" value="Calcium-transporting ATPase, cytoplasmic transduction domain A"/>
    <property type="match status" value="1"/>
</dbReference>
<evidence type="ECO:0000256" key="6">
    <source>
        <dbReference type="ARBA" id="ARBA00022840"/>
    </source>
</evidence>
<evidence type="ECO:0000256" key="10">
    <source>
        <dbReference type="RuleBase" id="RU362081"/>
    </source>
</evidence>
<evidence type="ECO:0000259" key="11">
    <source>
        <dbReference type="PROSITE" id="PS50846"/>
    </source>
</evidence>
<dbReference type="STRING" id="1420851.AU255_10040"/>
<dbReference type="NCBIfam" id="TIGR01525">
    <property type="entry name" value="ATPase-IB_hvy"/>
    <property type="match status" value="1"/>
</dbReference>
<keyword evidence="3 10" id="KW-0812">Transmembrane</keyword>
<dbReference type="InterPro" id="IPR059000">
    <property type="entry name" value="ATPase_P-type_domA"/>
</dbReference>
<dbReference type="GO" id="GO:0005524">
    <property type="term" value="F:ATP binding"/>
    <property type="evidence" value="ECO:0007669"/>
    <property type="project" value="UniProtKB-UniRule"/>
</dbReference>
<feature type="transmembrane region" description="Helical" evidence="10">
    <location>
        <begin position="433"/>
        <end position="455"/>
    </location>
</feature>
<keyword evidence="9 10" id="KW-0472">Membrane</keyword>
<keyword evidence="10" id="KW-1003">Cell membrane</keyword>
<dbReference type="InterPro" id="IPR006121">
    <property type="entry name" value="HMA_dom"/>
</dbReference>
<dbReference type="InterPro" id="IPR017969">
    <property type="entry name" value="Heavy-metal-associated_CS"/>
</dbReference>
<dbReference type="InterPro" id="IPR036163">
    <property type="entry name" value="HMA_dom_sf"/>
</dbReference>
<dbReference type="NCBIfam" id="TIGR01494">
    <property type="entry name" value="ATPase_P-type"/>
    <property type="match status" value="1"/>
</dbReference>
<keyword evidence="8 10" id="KW-1133">Transmembrane helix</keyword>
<evidence type="ECO:0000256" key="4">
    <source>
        <dbReference type="ARBA" id="ARBA00022723"/>
    </source>
</evidence>
<dbReference type="GO" id="GO:0005886">
    <property type="term" value="C:plasma membrane"/>
    <property type="evidence" value="ECO:0007669"/>
    <property type="project" value="UniProtKB-SubCell"/>
</dbReference>
<dbReference type="Gene3D" id="3.30.70.100">
    <property type="match status" value="1"/>
</dbReference>
<feature type="transmembrane region" description="Helical" evidence="10">
    <location>
        <begin position="198"/>
        <end position="217"/>
    </location>
</feature>
<dbReference type="FunFam" id="2.70.150.10:FF:000002">
    <property type="entry name" value="Copper-transporting ATPase 1, putative"/>
    <property type="match status" value="1"/>
</dbReference>
<dbReference type="PRINTS" id="PR00119">
    <property type="entry name" value="CATATPASE"/>
</dbReference>
<evidence type="ECO:0000256" key="5">
    <source>
        <dbReference type="ARBA" id="ARBA00022741"/>
    </source>
</evidence>
<evidence type="ECO:0000256" key="1">
    <source>
        <dbReference type="ARBA" id="ARBA00004127"/>
    </source>
</evidence>
<dbReference type="InterPro" id="IPR023298">
    <property type="entry name" value="ATPase_P-typ_TM_dom_sf"/>
</dbReference>
<keyword evidence="7" id="KW-1278">Translocase</keyword>
<keyword evidence="5 10" id="KW-0547">Nucleotide-binding</keyword>
<evidence type="ECO:0000256" key="3">
    <source>
        <dbReference type="ARBA" id="ARBA00022692"/>
    </source>
</evidence>